<keyword evidence="1" id="KW-0805">Transcription regulation</keyword>
<reference evidence="4 5" key="1">
    <citation type="submission" date="2015-12" db="EMBL/GenBank/DDBJ databases">
        <title>Genome sequence of Thalassospira lucentensis MCCC 1A02072.</title>
        <authorList>
            <person name="Lu L."/>
            <person name="Lai Q."/>
            <person name="Shao Z."/>
            <person name="Qian P."/>
        </authorList>
    </citation>
    <scope>NUCLEOTIDE SEQUENCE [LARGE SCALE GENOMIC DNA]</scope>
    <source>
        <strain evidence="4 5">MCCC 1A02072</strain>
    </source>
</reference>
<evidence type="ECO:0000256" key="1">
    <source>
        <dbReference type="ARBA" id="ARBA00023015"/>
    </source>
</evidence>
<evidence type="ECO:0000259" key="3">
    <source>
        <dbReference type="PROSITE" id="PS01124"/>
    </source>
</evidence>
<dbReference type="InterPro" id="IPR009594">
    <property type="entry name" value="Tscrpt_reg_HTH_AraC_N"/>
</dbReference>
<evidence type="ECO:0000313" key="5">
    <source>
        <dbReference type="Proteomes" id="UP000076335"/>
    </source>
</evidence>
<dbReference type="Gene3D" id="1.10.10.60">
    <property type="entry name" value="Homeodomain-like"/>
    <property type="match status" value="2"/>
</dbReference>
<accession>A0A154L7D7</accession>
<sequence length="305" mass="33153">MSVFEEMSELIDKYCEGEGVAQTPVSAMHLYRATGPSMKVPTIYKPCLCIIASGAKEVTLGEAVFSYAPGKYLVASVDLPIVGCVTNASAALPYRSLSIELDGQMLSDLVTQIDLQVGSASESDCGLHVDDASDTLLDAVMRLLSLCDQKDDISVMAPMLLREVHYRLLRGLQGARIAQIGMGGSNMQRISKIIRLMKDDFAAPLRVDDLAAQANMSPSSFHHHFKQVTSMSPLQYQKRLRLTMARQMMLTEMKDAATAAYEVGYESASQFSREYARMFGAPPMRDVSAILGRLGGDGTAAANAY</sequence>
<keyword evidence="2" id="KW-0804">Transcription</keyword>
<dbReference type="OrthoDB" id="9802263at2"/>
<name>A0A154L7D7_9PROT</name>
<evidence type="ECO:0000256" key="2">
    <source>
        <dbReference type="ARBA" id="ARBA00023163"/>
    </source>
</evidence>
<dbReference type="SUPFAM" id="SSF46689">
    <property type="entry name" value="Homeodomain-like"/>
    <property type="match status" value="2"/>
</dbReference>
<dbReference type="Pfam" id="PF12833">
    <property type="entry name" value="HTH_18"/>
    <property type="match status" value="1"/>
</dbReference>
<dbReference type="Pfam" id="PF06719">
    <property type="entry name" value="AraC_N"/>
    <property type="match status" value="1"/>
</dbReference>
<dbReference type="InterPro" id="IPR018060">
    <property type="entry name" value="HTH_AraC"/>
</dbReference>
<dbReference type="EMBL" id="LPVY01000006">
    <property type="protein sequence ID" value="KZB66365.1"/>
    <property type="molecule type" value="Genomic_DNA"/>
</dbReference>
<dbReference type="GO" id="GO:0003700">
    <property type="term" value="F:DNA-binding transcription factor activity"/>
    <property type="evidence" value="ECO:0007669"/>
    <property type="project" value="InterPro"/>
</dbReference>
<evidence type="ECO:0000313" key="4">
    <source>
        <dbReference type="EMBL" id="KZB66365.1"/>
    </source>
</evidence>
<dbReference type="Proteomes" id="UP000076335">
    <property type="component" value="Unassembled WGS sequence"/>
</dbReference>
<dbReference type="SMART" id="SM00342">
    <property type="entry name" value="HTH_ARAC"/>
    <property type="match status" value="1"/>
</dbReference>
<comment type="caution">
    <text evidence="4">The sequence shown here is derived from an EMBL/GenBank/DDBJ whole genome shotgun (WGS) entry which is preliminary data.</text>
</comment>
<dbReference type="PANTHER" id="PTHR43436:SF1">
    <property type="entry name" value="TRANSCRIPTIONAL REGULATORY PROTEIN"/>
    <property type="match status" value="1"/>
</dbReference>
<dbReference type="RefSeq" id="WP_062950681.1">
    <property type="nucleotide sequence ID" value="NZ_LPVY01000006.1"/>
</dbReference>
<dbReference type="InterPro" id="IPR009057">
    <property type="entry name" value="Homeodomain-like_sf"/>
</dbReference>
<dbReference type="GO" id="GO:0043565">
    <property type="term" value="F:sequence-specific DNA binding"/>
    <property type="evidence" value="ECO:0007669"/>
    <property type="project" value="InterPro"/>
</dbReference>
<proteinExistence type="predicted"/>
<protein>
    <submittedName>
        <fullName evidence="4">AraC family transcriptional regulator</fullName>
    </submittedName>
</protein>
<dbReference type="PANTHER" id="PTHR43436">
    <property type="entry name" value="ARAC-FAMILY TRANSCRIPTIONAL REGULATOR"/>
    <property type="match status" value="1"/>
</dbReference>
<dbReference type="PROSITE" id="PS01124">
    <property type="entry name" value="HTH_ARAC_FAMILY_2"/>
    <property type="match status" value="1"/>
</dbReference>
<gene>
    <name evidence="4" type="ORF">AUP42_16100</name>
</gene>
<organism evidence="4 5">
    <name type="scientific">Thalassospira lucentensis</name>
    <dbReference type="NCBI Taxonomy" id="168935"/>
    <lineage>
        <taxon>Bacteria</taxon>
        <taxon>Pseudomonadati</taxon>
        <taxon>Pseudomonadota</taxon>
        <taxon>Alphaproteobacteria</taxon>
        <taxon>Rhodospirillales</taxon>
        <taxon>Thalassospiraceae</taxon>
        <taxon>Thalassospira</taxon>
    </lineage>
</organism>
<feature type="domain" description="HTH araC/xylS-type" evidence="3">
    <location>
        <begin position="191"/>
        <end position="289"/>
    </location>
</feature>
<dbReference type="AlphaFoldDB" id="A0A154L7D7"/>